<evidence type="ECO:0000256" key="8">
    <source>
        <dbReference type="SAM" id="MobiDB-lite"/>
    </source>
</evidence>
<dbReference type="OrthoDB" id="25675at2759"/>
<evidence type="ECO:0000256" key="5">
    <source>
        <dbReference type="ARBA" id="ARBA00037300"/>
    </source>
</evidence>
<dbReference type="Gene3D" id="3.40.50.1010">
    <property type="entry name" value="5'-nuclease"/>
    <property type="match status" value="1"/>
</dbReference>
<name>A0A6S7HKG8_PARCT</name>
<dbReference type="InterPro" id="IPR006984">
    <property type="entry name" value="Fcf1/UTP23"/>
</dbReference>
<comment type="function">
    <text evidence="5">Involved in rRNA-processing and ribosome biogenesis.</text>
</comment>
<dbReference type="PANTHER" id="PTHR12416">
    <property type="entry name" value="RRNA-PROCESSING PROTEIN UTP23 HOMOLOG"/>
    <property type="match status" value="1"/>
</dbReference>
<keyword evidence="2" id="KW-0690">Ribosome biogenesis</keyword>
<organism evidence="10 11">
    <name type="scientific">Paramuricea clavata</name>
    <name type="common">Red gorgonian</name>
    <name type="synonym">Violescent sea-whip</name>
    <dbReference type="NCBI Taxonomy" id="317549"/>
    <lineage>
        <taxon>Eukaryota</taxon>
        <taxon>Metazoa</taxon>
        <taxon>Cnidaria</taxon>
        <taxon>Anthozoa</taxon>
        <taxon>Octocorallia</taxon>
        <taxon>Malacalcyonacea</taxon>
        <taxon>Plexauridae</taxon>
        <taxon>Paramuricea</taxon>
    </lineage>
</organism>
<dbReference type="GO" id="GO:0032040">
    <property type="term" value="C:small-subunit processome"/>
    <property type="evidence" value="ECO:0007669"/>
    <property type="project" value="InterPro"/>
</dbReference>
<protein>
    <recommendedName>
        <fullName evidence="7">rRNA-processing protein UTP23 homolog</fullName>
    </recommendedName>
</protein>
<feature type="domain" description="UTP23 sensor motif region" evidence="9">
    <location>
        <begin position="190"/>
        <end position="208"/>
    </location>
</feature>
<dbReference type="Pfam" id="PF24779">
    <property type="entry name" value="UTP23_sensor"/>
    <property type="match status" value="1"/>
</dbReference>
<sequence>MKVKRQKTVKKYINLFKNSFGIFEPYQILVDGTFCQAALQNKINIKEQLPKYLDAEIQLLTTECVLNELESLGGALYGALVIAKRFKTRKCGHREHVSATECASHLVGEENEKRYFVATQDKQLRNRLRKIPGVPLLYINYNCIVMEKPSFVCTKKASQVQTARTEPTDHERGTLERLKASELDQPEVIRRKRKRTKGPNPLSCKKKKAKLDHSITSHKSSSRKRRRHKLPAHVLEALKQNT</sequence>
<evidence type="ECO:0000313" key="10">
    <source>
        <dbReference type="EMBL" id="CAB4005246.1"/>
    </source>
</evidence>
<reference evidence="10" key="1">
    <citation type="submission" date="2020-04" db="EMBL/GenBank/DDBJ databases">
        <authorList>
            <person name="Alioto T."/>
            <person name="Alioto T."/>
            <person name="Gomez Garrido J."/>
        </authorList>
    </citation>
    <scope>NUCLEOTIDE SEQUENCE</scope>
    <source>
        <strain evidence="10">A484AB</strain>
    </source>
</reference>
<evidence type="ECO:0000256" key="1">
    <source>
        <dbReference type="ARBA" id="ARBA00004604"/>
    </source>
</evidence>
<keyword evidence="11" id="KW-1185">Reference proteome</keyword>
<dbReference type="EMBL" id="CACRXK020005141">
    <property type="protein sequence ID" value="CAB4005246.1"/>
    <property type="molecule type" value="Genomic_DNA"/>
</dbReference>
<gene>
    <name evidence="10" type="ORF">PACLA_8A002974</name>
</gene>
<dbReference type="InterPro" id="IPR057776">
    <property type="entry name" value="UTP23_sensor"/>
</dbReference>
<evidence type="ECO:0000256" key="2">
    <source>
        <dbReference type="ARBA" id="ARBA00022517"/>
    </source>
</evidence>
<dbReference type="Pfam" id="PF04900">
    <property type="entry name" value="Fcf1"/>
    <property type="match status" value="1"/>
</dbReference>
<feature type="compositionally biased region" description="Basic and acidic residues" evidence="8">
    <location>
        <begin position="166"/>
        <end position="182"/>
    </location>
</feature>
<dbReference type="SUPFAM" id="SSF88723">
    <property type="entry name" value="PIN domain-like"/>
    <property type="match status" value="1"/>
</dbReference>
<dbReference type="Proteomes" id="UP001152795">
    <property type="component" value="Unassembled WGS sequence"/>
</dbReference>
<dbReference type="FunFam" id="3.40.50.1010:FF:000006">
    <property type="entry name" value="rRNA-processing protein UTP23 homolog"/>
    <property type="match status" value="1"/>
</dbReference>
<comment type="similarity">
    <text evidence="6">Belongs to the UTP23/FCF1 family. UTP23 subfamily.</text>
</comment>
<accession>A0A6S7HKG8</accession>
<comment type="subcellular location">
    <subcellularLocation>
        <location evidence="1">Nucleus</location>
        <location evidence="1">Nucleolus</location>
    </subcellularLocation>
</comment>
<dbReference type="CDD" id="cd09866">
    <property type="entry name" value="PIN_Fcf1-Utp23-H"/>
    <property type="match status" value="1"/>
</dbReference>
<keyword evidence="4" id="KW-0539">Nucleus</keyword>
<dbReference type="GO" id="GO:0006364">
    <property type="term" value="P:rRNA processing"/>
    <property type="evidence" value="ECO:0007669"/>
    <property type="project" value="UniProtKB-KW"/>
</dbReference>
<proteinExistence type="inferred from homology"/>
<feature type="region of interest" description="Disordered" evidence="8">
    <location>
        <begin position="159"/>
        <end position="231"/>
    </location>
</feature>
<evidence type="ECO:0000256" key="7">
    <source>
        <dbReference type="ARBA" id="ARBA00071400"/>
    </source>
</evidence>
<evidence type="ECO:0000259" key="9">
    <source>
        <dbReference type="Pfam" id="PF24779"/>
    </source>
</evidence>
<evidence type="ECO:0000256" key="3">
    <source>
        <dbReference type="ARBA" id="ARBA00022552"/>
    </source>
</evidence>
<feature type="compositionally biased region" description="Basic residues" evidence="8">
    <location>
        <begin position="220"/>
        <end position="231"/>
    </location>
</feature>
<dbReference type="AlphaFoldDB" id="A0A6S7HKG8"/>
<evidence type="ECO:0000313" key="11">
    <source>
        <dbReference type="Proteomes" id="UP001152795"/>
    </source>
</evidence>
<evidence type="ECO:0000256" key="4">
    <source>
        <dbReference type="ARBA" id="ARBA00023242"/>
    </source>
</evidence>
<comment type="caution">
    <text evidence="10">The sequence shown here is derived from an EMBL/GenBank/DDBJ whole genome shotgun (WGS) entry which is preliminary data.</text>
</comment>
<keyword evidence="3" id="KW-0698">rRNA processing</keyword>
<dbReference type="InterPro" id="IPR029060">
    <property type="entry name" value="PIN-like_dom_sf"/>
</dbReference>
<evidence type="ECO:0000256" key="6">
    <source>
        <dbReference type="ARBA" id="ARBA00038503"/>
    </source>
</evidence>